<sequence length="354" mass="37152">MTDPQNPQTPQSADPQTPQSADPPSPPLTVALGPPAHGVTRFAADCAHAAGTPLLEVPDVARLADALAAHPGGPVHLHITDALFGPTPDEAADTVESMARDRPVAVTLHDLPQPAEGAERCRRRARAYQRIAAAAGLVVVSSEHERHLCEAAGIAVDAVIPLPVPDLGRAGSSPDQSRPDERSVGVFGFLHPGKAVDLVAQAVAELAAAGDHVVTLRLLGAPADGHEDYVRAALETVRAAGGRAELTGRIDDDDLARVLGEVTVPVALFRNVSASGSINTWSAAGRRPLVSASDYTREMERRRPGSLLLTDATDLPGELKRLLDDPAPTRVDPPGPELAELGRAYLRAWESWSA</sequence>
<dbReference type="SUPFAM" id="SSF53756">
    <property type="entry name" value="UDP-Glycosyltransferase/glycogen phosphorylase"/>
    <property type="match status" value="1"/>
</dbReference>
<feature type="region of interest" description="Disordered" evidence="1">
    <location>
        <begin position="1"/>
        <end position="29"/>
    </location>
</feature>
<gene>
    <name evidence="2" type="ORF">GCM10009831_22850</name>
</gene>
<dbReference type="RefSeq" id="WP_344392362.1">
    <property type="nucleotide sequence ID" value="NZ_BAAAQG010000010.1"/>
</dbReference>
<proteinExistence type="predicted"/>
<accession>A0ABP4UV42</accession>
<comment type="caution">
    <text evidence="2">The sequence shown here is derived from an EMBL/GenBank/DDBJ whole genome shotgun (WGS) entry which is preliminary data.</text>
</comment>
<evidence type="ECO:0000256" key="1">
    <source>
        <dbReference type="SAM" id="MobiDB-lite"/>
    </source>
</evidence>
<organism evidence="2 3">
    <name type="scientific">Dietzia cercidiphylli</name>
    <dbReference type="NCBI Taxonomy" id="498199"/>
    <lineage>
        <taxon>Bacteria</taxon>
        <taxon>Bacillati</taxon>
        <taxon>Actinomycetota</taxon>
        <taxon>Actinomycetes</taxon>
        <taxon>Mycobacteriales</taxon>
        <taxon>Dietziaceae</taxon>
        <taxon>Dietzia</taxon>
    </lineage>
</organism>
<evidence type="ECO:0000313" key="3">
    <source>
        <dbReference type="Proteomes" id="UP001500383"/>
    </source>
</evidence>
<dbReference type="Gene3D" id="3.40.50.2000">
    <property type="entry name" value="Glycogen Phosphorylase B"/>
    <property type="match status" value="2"/>
</dbReference>
<evidence type="ECO:0008006" key="4">
    <source>
        <dbReference type="Google" id="ProtNLM"/>
    </source>
</evidence>
<dbReference type="EMBL" id="BAAAQG010000010">
    <property type="protein sequence ID" value="GAA1712587.1"/>
    <property type="molecule type" value="Genomic_DNA"/>
</dbReference>
<protein>
    <recommendedName>
        <fullName evidence="4">Glycosyltransferase</fullName>
    </recommendedName>
</protein>
<feature type="compositionally biased region" description="Polar residues" evidence="1">
    <location>
        <begin position="1"/>
        <end position="20"/>
    </location>
</feature>
<evidence type="ECO:0000313" key="2">
    <source>
        <dbReference type="EMBL" id="GAA1712587.1"/>
    </source>
</evidence>
<name>A0ABP4UV42_9ACTN</name>
<reference evidence="3" key="1">
    <citation type="journal article" date="2019" name="Int. J. Syst. Evol. Microbiol.">
        <title>The Global Catalogue of Microorganisms (GCM) 10K type strain sequencing project: providing services to taxonomists for standard genome sequencing and annotation.</title>
        <authorList>
            <consortium name="The Broad Institute Genomics Platform"/>
            <consortium name="The Broad Institute Genome Sequencing Center for Infectious Disease"/>
            <person name="Wu L."/>
            <person name="Ma J."/>
        </authorList>
    </citation>
    <scope>NUCLEOTIDE SEQUENCE [LARGE SCALE GENOMIC DNA]</scope>
    <source>
        <strain evidence="3">JCM 16002</strain>
    </source>
</reference>
<keyword evidence="3" id="KW-1185">Reference proteome</keyword>
<dbReference type="Proteomes" id="UP001500383">
    <property type="component" value="Unassembled WGS sequence"/>
</dbReference>